<reference evidence="1" key="1">
    <citation type="submission" date="2024-12" db="EMBL/GenBank/DDBJ databases">
        <title>Comparative genomics and development of molecular markers within Purpureocillium lilacinum and among Purpureocillium species.</title>
        <authorList>
            <person name="Yeh Z.-Y."/>
            <person name="Ni N.-T."/>
            <person name="Lo P.-H."/>
            <person name="Mushyakhwo K."/>
            <person name="Lin C.-F."/>
            <person name="Nai Y.-S."/>
        </authorList>
    </citation>
    <scope>NUCLEOTIDE SEQUENCE</scope>
    <source>
        <strain evidence="1">NCHU-NPUST-175</strain>
    </source>
</reference>
<evidence type="ECO:0000313" key="2">
    <source>
        <dbReference type="Proteomes" id="UP001638806"/>
    </source>
</evidence>
<proteinExistence type="predicted"/>
<dbReference type="EMBL" id="JBGNUJ010000008">
    <property type="protein sequence ID" value="KAL3956372.1"/>
    <property type="molecule type" value="Genomic_DNA"/>
</dbReference>
<dbReference type="Proteomes" id="UP001638806">
    <property type="component" value="Unassembled WGS sequence"/>
</dbReference>
<comment type="caution">
    <text evidence="1">The sequence shown here is derived from an EMBL/GenBank/DDBJ whole genome shotgun (WGS) entry which is preliminary data.</text>
</comment>
<gene>
    <name evidence="1" type="ORF">ACCO45_009218</name>
</gene>
<organism evidence="1 2">
    <name type="scientific">Purpureocillium lilacinum</name>
    <name type="common">Paecilomyces lilacinus</name>
    <dbReference type="NCBI Taxonomy" id="33203"/>
    <lineage>
        <taxon>Eukaryota</taxon>
        <taxon>Fungi</taxon>
        <taxon>Dikarya</taxon>
        <taxon>Ascomycota</taxon>
        <taxon>Pezizomycotina</taxon>
        <taxon>Sordariomycetes</taxon>
        <taxon>Hypocreomycetidae</taxon>
        <taxon>Hypocreales</taxon>
        <taxon>Ophiocordycipitaceae</taxon>
        <taxon>Purpureocillium</taxon>
    </lineage>
</organism>
<protein>
    <submittedName>
        <fullName evidence="1">Uncharacterized protein</fullName>
    </submittedName>
</protein>
<keyword evidence="2" id="KW-1185">Reference proteome</keyword>
<evidence type="ECO:0000313" key="1">
    <source>
        <dbReference type="EMBL" id="KAL3956372.1"/>
    </source>
</evidence>
<name>A0ACC4DKL1_PURLI</name>
<accession>A0ACC4DKL1</accession>
<sequence>MPSYPPNLSIIVEPPPSHPQWAPAAQTGDQKGTPSDAVRIQWLPGLHFLCRPLLLPLPSATPPPAAAALSVSRLFRTVPLGPLQLSQSPPGETCARARDSRRRRREDANPELRQEDDPSRRYTTAQRACLDERRIRDRNLERWQERRSRTKPPAPPQARTSADCDRRN</sequence>